<gene>
    <name evidence="2" type="ORF">TCEB3V08_LOCUS7139</name>
</gene>
<sequence>MNNLLGTRFATLLLCGTLFLSILENNYAEAATVDGNSYVDYLIVAVRKYIINDESNKLNLPDSSIKETEFTLDLTNRYVQYFAAMTRSDDVVVSGTTSGGYQVSTNFNFAVIPLQYNFKAVTDEDNYSGNILVELYKLVLNVKIEISVTNDEYIPEVKTVTVSDPGTPEVTITSKSSGISDDLKSSIQSATSQECKDATVILIADGVKTSLNKIIGQVDFGKYVQ</sequence>
<evidence type="ECO:0000256" key="1">
    <source>
        <dbReference type="SAM" id="SignalP"/>
    </source>
</evidence>
<accession>A0A7R9CY62</accession>
<name>A0A7R9CY62_TIMCR</name>
<proteinExistence type="predicted"/>
<protein>
    <submittedName>
        <fullName evidence="2">Uncharacterized protein</fullName>
    </submittedName>
</protein>
<dbReference type="EMBL" id="OC318942">
    <property type="protein sequence ID" value="CAD7403745.1"/>
    <property type="molecule type" value="Genomic_DNA"/>
</dbReference>
<feature type="chain" id="PRO_5030723662" evidence="1">
    <location>
        <begin position="31"/>
        <end position="225"/>
    </location>
</feature>
<keyword evidence="1" id="KW-0732">Signal</keyword>
<dbReference type="AlphaFoldDB" id="A0A7R9CY62"/>
<reference evidence="2" key="1">
    <citation type="submission" date="2020-11" db="EMBL/GenBank/DDBJ databases">
        <authorList>
            <person name="Tran Van P."/>
        </authorList>
    </citation>
    <scope>NUCLEOTIDE SEQUENCE</scope>
</reference>
<evidence type="ECO:0000313" key="2">
    <source>
        <dbReference type="EMBL" id="CAD7403745.1"/>
    </source>
</evidence>
<organism evidence="2">
    <name type="scientific">Timema cristinae</name>
    <name type="common">Walking stick</name>
    <dbReference type="NCBI Taxonomy" id="61476"/>
    <lineage>
        <taxon>Eukaryota</taxon>
        <taxon>Metazoa</taxon>
        <taxon>Ecdysozoa</taxon>
        <taxon>Arthropoda</taxon>
        <taxon>Hexapoda</taxon>
        <taxon>Insecta</taxon>
        <taxon>Pterygota</taxon>
        <taxon>Neoptera</taxon>
        <taxon>Polyneoptera</taxon>
        <taxon>Phasmatodea</taxon>
        <taxon>Timematodea</taxon>
        <taxon>Timematoidea</taxon>
        <taxon>Timematidae</taxon>
        <taxon>Timema</taxon>
    </lineage>
</organism>
<feature type="signal peptide" evidence="1">
    <location>
        <begin position="1"/>
        <end position="30"/>
    </location>
</feature>